<dbReference type="InterPro" id="IPR053116">
    <property type="entry name" value="GATA-type_Znf_Regulator"/>
</dbReference>
<dbReference type="GO" id="GO:0043565">
    <property type="term" value="F:sequence-specific DNA binding"/>
    <property type="evidence" value="ECO:0007669"/>
    <property type="project" value="InterPro"/>
</dbReference>
<dbReference type="Proteomes" id="UP001488805">
    <property type="component" value="Unassembled WGS sequence"/>
</dbReference>
<evidence type="ECO:0000313" key="5">
    <source>
        <dbReference type="EMBL" id="KAK9540071.1"/>
    </source>
</evidence>
<name>A0AAW1G1D8_ZOAVI</name>
<keyword evidence="2" id="KW-0862">Zinc</keyword>
<dbReference type="PANTHER" id="PTHR47341">
    <property type="entry name" value="GATA-TYPE ZINC FINGER PROTEIN 1"/>
    <property type="match status" value="1"/>
</dbReference>
<keyword evidence="6" id="KW-1185">Reference proteome</keyword>
<dbReference type="GO" id="GO:0007283">
    <property type="term" value="P:spermatogenesis"/>
    <property type="evidence" value="ECO:0007669"/>
    <property type="project" value="TreeGrafter"/>
</dbReference>
<reference evidence="5 6" key="1">
    <citation type="journal article" date="2024" name="Genome Biol. Evol.">
        <title>Chromosome-level genome assembly of the viviparous eelpout Zoarces viviparus.</title>
        <authorList>
            <person name="Fuhrmann N."/>
            <person name="Brasseur M.V."/>
            <person name="Bakowski C.E."/>
            <person name="Podsiadlowski L."/>
            <person name="Prost S."/>
            <person name="Krehenwinkel H."/>
            <person name="Mayer C."/>
        </authorList>
    </citation>
    <scope>NUCLEOTIDE SEQUENCE [LARGE SCALE GENOMIC DNA]</scope>
    <source>
        <strain evidence="5">NO-MEL_2022_Ind0_liver</strain>
    </source>
</reference>
<keyword evidence="1" id="KW-0539">Nucleus</keyword>
<evidence type="ECO:0000256" key="1">
    <source>
        <dbReference type="ARBA" id="ARBA00023242"/>
    </source>
</evidence>
<dbReference type="PANTHER" id="PTHR47341:SF1">
    <property type="entry name" value="GATA-TYPE ZINC FINGER PROTEIN 1"/>
    <property type="match status" value="1"/>
</dbReference>
<dbReference type="EMBL" id="JBCEZU010000013">
    <property type="protein sequence ID" value="KAK9540071.1"/>
    <property type="molecule type" value="Genomic_DNA"/>
</dbReference>
<keyword evidence="2" id="KW-0863">Zinc-finger</keyword>
<feature type="compositionally biased region" description="Basic residues" evidence="3">
    <location>
        <begin position="413"/>
        <end position="425"/>
    </location>
</feature>
<dbReference type="GO" id="GO:0006357">
    <property type="term" value="P:regulation of transcription by RNA polymerase II"/>
    <property type="evidence" value="ECO:0007669"/>
    <property type="project" value="TreeGrafter"/>
</dbReference>
<feature type="region of interest" description="Disordered" evidence="3">
    <location>
        <begin position="466"/>
        <end position="491"/>
    </location>
</feature>
<proteinExistence type="predicted"/>
<dbReference type="InterPro" id="IPR013088">
    <property type="entry name" value="Znf_NHR/GATA"/>
</dbReference>
<evidence type="ECO:0000256" key="3">
    <source>
        <dbReference type="SAM" id="MobiDB-lite"/>
    </source>
</evidence>
<dbReference type="SMART" id="SM00401">
    <property type="entry name" value="ZnF_GATA"/>
    <property type="match status" value="1"/>
</dbReference>
<dbReference type="GO" id="GO:0048599">
    <property type="term" value="P:oocyte development"/>
    <property type="evidence" value="ECO:0007669"/>
    <property type="project" value="TreeGrafter"/>
</dbReference>
<dbReference type="InterPro" id="IPR000679">
    <property type="entry name" value="Znf_GATA"/>
</dbReference>
<feature type="region of interest" description="Disordered" evidence="3">
    <location>
        <begin position="348"/>
        <end position="436"/>
    </location>
</feature>
<evidence type="ECO:0000256" key="2">
    <source>
        <dbReference type="PROSITE-ProRule" id="PRU00094"/>
    </source>
</evidence>
<accession>A0AAW1G1D8</accession>
<dbReference type="GO" id="GO:0005634">
    <property type="term" value="C:nucleus"/>
    <property type="evidence" value="ECO:0007669"/>
    <property type="project" value="TreeGrafter"/>
</dbReference>
<dbReference type="PROSITE" id="PS50114">
    <property type="entry name" value="GATA_ZN_FINGER_2"/>
    <property type="match status" value="1"/>
</dbReference>
<comment type="caution">
    <text evidence="5">The sequence shown here is derived from an EMBL/GenBank/DDBJ whole genome shotgun (WGS) entry which is preliminary data.</text>
</comment>
<protein>
    <recommendedName>
        <fullName evidence="4">GATA-type domain-containing protein</fullName>
    </recommendedName>
</protein>
<feature type="compositionally biased region" description="Polar residues" evidence="3">
    <location>
        <begin position="376"/>
        <end position="398"/>
    </location>
</feature>
<feature type="region of interest" description="Disordered" evidence="3">
    <location>
        <begin position="314"/>
        <end position="336"/>
    </location>
</feature>
<evidence type="ECO:0000259" key="4">
    <source>
        <dbReference type="PROSITE" id="PS50114"/>
    </source>
</evidence>
<dbReference type="Gene3D" id="3.30.50.10">
    <property type="entry name" value="Erythroid Transcription Factor GATA-1, subunit A"/>
    <property type="match status" value="1"/>
</dbReference>
<dbReference type="CDD" id="cd00202">
    <property type="entry name" value="ZnF_GATA"/>
    <property type="match status" value="1"/>
</dbReference>
<feature type="compositionally biased region" description="Pro residues" evidence="3">
    <location>
        <begin position="321"/>
        <end position="332"/>
    </location>
</feature>
<evidence type="ECO:0000313" key="6">
    <source>
        <dbReference type="Proteomes" id="UP001488805"/>
    </source>
</evidence>
<gene>
    <name evidence="5" type="ORF">VZT92_002541</name>
</gene>
<keyword evidence="2" id="KW-0479">Metal-binding</keyword>
<organism evidence="5 6">
    <name type="scientific">Zoarces viviparus</name>
    <name type="common">Viviparous eelpout</name>
    <name type="synonym">Blennius viviparus</name>
    <dbReference type="NCBI Taxonomy" id="48416"/>
    <lineage>
        <taxon>Eukaryota</taxon>
        <taxon>Metazoa</taxon>
        <taxon>Chordata</taxon>
        <taxon>Craniata</taxon>
        <taxon>Vertebrata</taxon>
        <taxon>Euteleostomi</taxon>
        <taxon>Actinopterygii</taxon>
        <taxon>Neopterygii</taxon>
        <taxon>Teleostei</taxon>
        <taxon>Neoteleostei</taxon>
        <taxon>Acanthomorphata</taxon>
        <taxon>Eupercaria</taxon>
        <taxon>Perciformes</taxon>
        <taxon>Cottioidei</taxon>
        <taxon>Zoarcales</taxon>
        <taxon>Zoarcidae</taxon>
        <taxon>Zoarcinae</taxon>
        <taxon>Zoarces</taxon>
    </lineage>
</organism>
<feature type="domain" description="GATA-type" evidence="4">
    <location>
        <begin position="497"/>
        <end position="532"/>
    </location>
</feature>
<sequence>MSTGPRKQAAFIQGNQSTVEHGASHSALFYLFQEVSKLASPVHNSFLDTNPPPTWLHETSRQGPLIVKKEEEDAHLFNISNSSCQYSLSPYEQMKKVKEESHGSKVTTLIEPHPKCNSPWKVLGLINMQCERLLHQDVESEPSLVSSTTKLGHSIDKSSTATADVTDQGVGGDCVGVHCTLRPSLLICEGQEIPACVSLVEDVRGHSSRARGYKPQCRVKDSKVGCRVQSQTAEKVSVLSADRQLGCNNECKTGCVSSEPDMLHAPFSETLLSQTHIPYAFHNAQLTFNSKEVANVALSKPTLDLNANLALTAEPPCDSQLPPPNPVLPPPGSASLLFGTTEKCQSLAKRDDRITSSNPECTHTPIEEKWPPVAQLKSSRYSGETNPSPSATSKTEQGPLQKEGIASPSTQRWRTKTPRKQPHPRRSADIHDPDFQGVTFRMDTELDNNREQCRLLITSKYSKELHKSVRKPRLRKRTSQKPIRTSSSDEESYLTASVSSKVCASCCTSKTPMWRDAEDGTPLCNACGIRYKKYRVRCVKCWHIPRKEGNSNSRCLKCGNFVRLTSAQRKPTA</sequence>
<feature type="compositionally biased region" description="Basic residues" evidence="3">
    <location>
        <begin position="468"/>
        <end position="479"/>
    </location>
</feature>
<dbReference type="GO" id="GO:0008270">
    <property type="term" value="F:zinc ion binding"/>
    <property type="evidence" value="ECO:0007669"/>
    <property type="project" value="UniProtKB-KW"/>
</dbReference>
<dbReference type="SUPFAM" id="SSF57716">
    <property type="entry name" value="Glucocorticoid receptor-like (DNA-binding domain)"/>
    <property type="match status" value="1"/>
</dbReference>
<dbReference type="Pfam" id="PF00320">
    <property type="entry name" value="GATA"/>
    <property type="match status" value="1"/>
</dbReference>
<dbReference type="AlphaFoldDB" id="A0AAW1G1D8"/>